<evidence type="ECO:0000259" key="1">
    <source>
        <dbReference type="Pfam" id="PF00561"/>
    </source>
</evidence>
<dbReference type="Proteomes" id="UP000050509">
    <property type="component" value="Unassembled WGS sequence"/>
</dbReference>
<dbReference type="PRINTS" id="PR00111">
    <property type="entry name" value="ABHYDROLASE"/>
</dbReference>
<reference evidence="2 3" key="1">
    <citation type="submission" date="2015-09" db="EMBL/GenBank/DDBJ databases">
        <title>Draft genome sequence of Kouleothrix aurantiaca JCM 19913.</title>
        <authorList>
            <person name="Hemp J."/>
        </authorList>
    </citation>
    <scope>NUCLEOTIDE SEQUENCE [LARGE SCALE GENOMIC DNA]</scope>
    <source>
        <strain evidence="2 3">COM-B</strain>
    </source>
</reference>
<gene>
    <name evidence="2" type="ORF">SE17_15495</name>
</gene>
<dbReference type="PANTHER" id="PTHR43798:SF33">
    <property type="entry name" value="HYDROLASE, PUTATIVE (AFU_ORTHOLOGUE AFUA_2G14860)-RELATED"/>
    <property type="match status" value="1"/>
</dbReference>
<dbReference type="InterPro" id="IPR050266">
    <property type="entry name" value="AB_hydrolase_sf"/>
</dbReference>
<evidence type="ECO:0000313" key="2">
    <source>
        <dbReference type="EMBL" id="KPV52436.1"/>
    </source>
</evidence>
<proteinExistence type="predicted"/>
<dbReference type="Gene3D" id="3.40.50.1820">
    <property type="entry name" value="alpha/beta hydrolase"/>
    <property type="match status" value="1"/>
</dbReference>
<dbReference type="AlphaFoldDB" id="A0A0P9DQG2"/>
<dbReference type="InterPro" id="IPR029058">
    <property type="entry name" value="AB_hydrolase_fold"/>
</dbReference>
<evidence type="ECO:0000313" key="3">
    <source>
        <dbReference type="Proteomes" id="UP000050509"/>
    </source>
</evidence>
<dbReference type="GO" id="GO:0016020">
    <property type="term" value="C:membrane"/>
    <property type="evidence" value="ECO:0007669"/>
    <property type="project" value="TreeGrafter"/>
</dbReference>
<sequence>MFITHNGAQIFTVSFGGGARTLLALGGWVGSWELWAPPFTTLSQSWRTVAFDHRGCGATIAPVDSIDLPTMVADVLAVADAMGIEQCVLAAESAGVAVALQAALAYPRRFTGLVCVAGLYDRPAPSAPDPFVASLRANYRATLAGFVDACVPEPDSEAIRRWGRQIVNRAEQEAAIRLYESMNGVDLRALIGQISQPTLLIHGTADAIQPIEGTEWLAAQIPHNRFVRLDGVGHVPTMTRAREVARAIDEFFPAT</sequence>
<dbReference type="SUPFAM" id="SSF53474">
    <property type="entry name" value="alpha/beta-Hydrolases"/>
    <property type="match status" value="1"/>
</dbReference>
<dbReference type="Pfam" id="PF00561">
    <property type="entry name" value="Abhydrolase_1"/>
    <property type="match status" value="1"/>
</dbReference>
<protein>
    <recommendedName>
        <fullName evidence="1">AB hydrolase-1 domain-containing protein</fullName>
    </recommendedName>
</protein>
<organism evidence="2 3">
    <name type="scientific">Kouleothrix aurantiaca</name>
    <dbReference type="NCBI Taxonomy" id="186479"/>
    <lineage>
        <taxon>Bacteria</taxon>
        <taxon>Bacillati</taxon>
        <taxon>Chloroflexota</taxon>
        <taxon>Chloroflexia</taxon>
        <taxon>Chloroflexales</taxon>
        <taxon>Roseiflexineae</taxon>
        <taxon>Roseiflexaceae</taxon>
        <taxon>Kouleothrix</taxon>
    </lineage>
</organism>
<dbReference type="EMBL" id="LJCR01000544">
    <property type="protein sequence ID" value="KPV52436.1"/>
    <property type="molecule type" value="Genomic_DNA"/>
</dbReference>
<name>A0A0P9DQG2_9CHLR</name>
<dbReference type="PANTHER" id="PTHR43798">
    <property type="entry name" value="MONOACYLGLYCEROL LIPASE"/>
    <property type="match status" value="1"/>
</dbReference>
<accession>A0A0P9DQG2</accession>
<dbReference type="InterPro" id="IPR000073">
    <property type="entry name" value="AB_hydrolase_1"/>
</dbReference>
<feature type="domain" description="AB hydrolase-1" evidence="1">
    <location>
        <begin position="22"/>
        <end position="148"/>
    </location>
</feature>
<comment type="caution">
    <text evidence="2">The sequence shown here is derived from an EMBL/GenBank/DDBJ whole genome shotgun (WGS) entry which is preliminary data.</text>
</comment>
<keyword evidence="3" id="KW-1185">Reference proteome</keyword>